<dbReference type="AlphaFoldDB" id="A0A506XXY0"/>
<dbReference type="RefSeq" id="WP_141164190.1">
    <property type="nucleotide sequence ID" value="NZ_VHQG01000004.1"/>
</dbReference>
<gene>
    <name evidence="4" type="ORF">FJ657_13205</name>
</gene>
<dbReference type="OrthoDB" id="9810871at2"/>
<name>A0A506XXY0_9MICO</name>
<sequence length="263" mass="26377">MNRASAHPATPSVVTAAAAARTRRPLALTATAVGAGALLALAAPLAASAHVTVGPNTAAAGSYATVNVKVPTESDTASTTKVELDLPTDTPLSYVAYEPIAGWSVQAVKEKLPKPVKVGDSTLTEGYTKVIWTATGEGIKPGEFVQFPVTLGPVPDVDKLVLPAHQSYSDGSVVDWDETGADAEDPAPTVYVNEAPPADEHGGSHGASGDDHDADATAATATTAAQPDVLARVLGIVGLVIGVIGLVVGALGATRARHGNGAA</sequence>
<dbReference type="CDD" id="cd08545">
    <property type="entry name" value="YcnI_like"/>
    <property type="match status" value="1"/>
</dbReference>
<proteinExistence type="predicted"/>
<keyword evidence="2" id="KW-0472">Membrane</keyword>
<dbReference type="InterPro" id="IPR006311">
    <property type="entry name" value="TAT_signal"/>
</dbReference>
<comment type="caution">
    <text evidence="4">The sequence shown here is derived from an EMBL/GenBank/DDBJ whole genome shotgun (WGS) entry which is preliminary data.</text>
</comment>
<feature type="transmembrane region" description="Helical" evidence="2">
    <location>
        <begin position="229"/>
        <end position="251"/>
    </location>
</feature>
<dbReference type="Pfam" id="PF07987">
    <property type="entry name" value="DUF1775"/>
    <property type="match status" value="1"/>
</dbReference>
<evidence type="ECO:0000313" key="5">
    <source>
        <dbReference type="Proteomes" id="UP000316252"/>
    </source>
</evidence>
<organism evidence="4 5">
    <name type="scientific">Schumannella soli</name>
    <dbReference type="NCBI Taxonomy" id="2590779"/>
    <lineage>
        <taxon>Bacteria</taxon>
        <taxon>Bacillati</taxon>
        <taxon>Actinomycetota</taxon>
        <taxon>Actinomycetes</taxon>
        <taxon>Micrococcales</taxon>
        <taxon>Microbacteriaceae</taxon>
        <taxon>Schumannella</taxon>
    </lineage>
</organism>
<protein>
    <submittedName>
        <fullName evidence="4">YcnI family protein</fullName>
    </submittedName>
</protein>
<keyword evidence="5" id="KW-1185">Reference proteome</keyword>
<evidence type="ECO:0000256" key="2">
    <source>
        <dbReference type="SAM" id="Phobius"/>
    </source>
</evidence>
<evidence type="ECO:0000256" key="1">
    <source>
        <dbReference type="SAM" id="MobiDB-lite"/>
    </source>
</evidence>
<dbReference type="InterPro" id="IPR038507">
    <property type="entry name" value="YcnI-like_sf"/>
</dbReference>
<keyword evidence="2" id="KW-1133">Transmembrane helix</keyword>
<feature type="domain" description="YncI copper-binding" evidence="3">
    <location>
        <begin position="50"/>
        <end position="191"/>
    </location>
</feature>
<dbReference type="EMBL" id="VHQG01000004">
    <property type="protein sequence ID" value="TPW74552.1"/>
    <property type="molecule type" value="Genomic_DNA"/>
</dbReference>
<feature type="region of interest" description="Disordered" evidence="1">
    <location>
        <begin position="177"/>
        <end position="214"/>
    </location>
</feature>
<feature type="compositionally biased region" description="Basic and acidic residues" evidence="1">
    <location>
        <begin position="198"/>
        <end position="214"/>
    </location>
</feature>
<keyword evidence="2" id="KW-0812">Transmembrane</keyword>
<dbReference type="InterPro" id="IPR012533">
    <property type="entry name" value="YcnI-copper_dom"/>
</dbReference>
<accession>A0A506XXY0</accession>
<reference evidence="4 5" key="1">
    <citation type="submission" date="2019-06" db="EMBL/GenBank/DDBJ databases">
        <authorList>
            <person name="Li F."/>
        </authorList>
    </citation>
    <scope>NUCLEOTIDE SEQUENCE [LARGE SCALE GENOMIC DNA]</scope>
    <source>
        <strain evidence="4 5">10F1D-1</strain>
    </source>
</reference>
<evidence type="ECO:0000313" key="4">
    <source>
        <dbReference type="EMBL" id="TPW74552.1"/>
    </source>
</evidence>
<dbReference type="Proteomes" id="UP000316252">
    <property type="component" value="Unassembled WGS sequence"/>
</dbReference>
<dbReference type="PROSITE" id="PS51318">
    <property type="entry name" value="TAT"/>
    <property type="match status" value="1"/>
</dbReference>
<evidence type="ECO:0000259" key="3">
    <source>
        <dbReference type="Pfam" id="PF07987"/>
    </source>
</evidence>
<dbReference type="Gene3D" id="2.60.40.2230">
    <property type="entry name" value="Uncharacterised protein YcnI-like PF07987, DUF1775"/>
    <property type="match status" value="1"/>
</dbReference>